<dbReference type="Pfam" id="PF02720">
    <property type="entry name" value="DUF222"/>
    <property type="match status" value="1"/>
</dbReference>
<sequence>MTDLQQLGEDAAKLAAAPVWPLSDDELTEALRRAHRLHQATLTLQARLVQQATTRGVPTTQGYRSTSHWLRALLLLDPQPARDLADAATALHHPAIEQALIHGHLDLRQATAIAATIDTIPTDLADITDPGLTPQTVTEIIDQAEHTMIEMAGRLPAYQLRRVGDRILTHIAPHLADQADEAALTRQETRAHRRRSLTLSLPLDGLVRITGVLSAEDAATIHAALHPLTRPTPTDDRTPAQRRADALIDICRLALRTRQLPDDGGEPP</sequence>
<dbReference type="Proteomes" id="UP001596548">
    <property type="component" value="Unassembled WGS sequence"/>
</dbReference>
<organism evidence="2 3">
    <name type="scientific">Paractinoplanes rhizophilus</name>
    <dbReference type="NCBI Taxonomy" id="1416877"/>
    <lineage>
        <taxon>Bacteria</taxon>
        <taxon>Bacillati</taxon>
        <taxon>Actinomycetota</taxon>
        <taxon>Actinomycetes</taxon>
        <taxon>Micromonosporales</taxon>
        <taxon>Micromonosporaceae</taxon>
        <taxon>Paractinoplanes</taxon>
    </lineage>
</organism>
<reference evidence="3" key="1">
    <citation type="journal article" date="2019" name="Int. J. Syst. Evol. Microbiol.">
        <title>The Global Catalogue of Microorganisms (GCM) 10K type strain sequencing project: providing services to taxonomists for standard genome sequencing and annotation.</title>
        <authorList>
            <consortium name="The Broad Institute Genomics Platform"/>
            <consortium name="The Broad Institute Genome Sequencing Center for Infectious Disease"/>
            <person name="Wu L."/>
            <person name="Ma J."/>
        </authorList>
    </citation>
    <scope>NUCLEOTIDE SEQUENCE [LARGE SCALE GENOMIC DNA]</scope>
    <source>
        <strain evidence="3">XZYJT-10</strain>
    </source>
</reference>
<dbReference type="RefSeq" id="WP_378966397.1">
    <property type="nucleotide sequence ID" value="NZ_JBHTBJ010000006.1"/>
</dbReference>
<evidence type="ECO:0000259" key="1">
    <source>
        <dbReference type="Pfam" id="PF02720"/>
    </source>
</evidence>
<feature type="domain" description="DUF222" evidence="1">
    <location>
        <begin position="30"/>
        <end position="265"/>
    </location>
</feature>
<dbReference type="EMBL" id="JBHTBJ010000006">
    <property type="protein sequence ID" value="MFC7274437.1"/>
    <property type="molecule type" value="Genomic_DNA"/>
</dbReference>
<accession>A0ABW2HMK5</accession>
<protein>
    <submittedName>
        <fullName evidence="2">DUF222 domain-containing protein</fullName>
    </submittedName>
</protein>
<keyword evidence="3" id="KW-1185">Reference proteome</keyword>
<proteinExistence type="predicted"/>
<feature type="non-terminal residue" evidence="2">
    <location>
        <position position="268"/>
    </location>
</feature>
<dbReference type="InterPro" id="IPR003870">
    <property type="entry name" value="DUF222"/>
</dbReference>
<evidence type="ECO:0000313" key="3">
    <source>
        <dbReference type="Proteomes" id="UP001596548"/>
    </source>
</evidence>
<gene>
    <name evidence="2" type="ORF">ACFQS1_10640</name>
</gene>
<name>A0ABW2HMK5_9ACTN</name>
<evidence type="ECO:0000313" key="2">
    <source>
        <dbReference type="EMBL" id="MFC7274437.1"/>
    </source>
</evidence>
<comment type="caution">
    <text evidence="2">The sequence shown here is derived from an EMBL/GenBank/DDBJ whole genome shotgun (WGS) entry which is preliminary data.</text>
</comment>